<protein>
    <submittedName>
        <fullName evidence="1">Uncharacterized protein</fullName>
    </submittedName>
</protein>
<dbReference type="AlphaFoldDB" id="A0A1E7FZL6"/>
<evidence type="ECO:0000313" key="1">
    <source>
        <dbReference type="EMBL" id="OEU23585.1"/>
    </source>
</evidence>
<gene>
    <name evidence="1" type="ORF">FRACYDRAFT_233760</name>
</gene>
<dbReference type="InParanoid" id="A0A1E7FZL6"/>
<dbReference type="Proteomes" id="UP000095751">
    <property type="component" value="Unassembled WGS sequence"/>
</dbReference>
<dbReference type="EMBL" id="KV784353">
    <property type="protein sequence ID" value="OEU23585.1"/>
    <property type="molecule type" value="Genomic_DNA"/>
</dbReference>
<proteinExistence type="predicted"/>
<accession>A0A1E7FZL6</accession>
<sequence>MFESFELHFLMTSHMVSLTRTPKYVMKDPVKKLAVLDQLREVIPLIDKSIKRLHLSMKTPKRHYVSDHIVEMMDVYDGIAEYYEDWVEQAHQTYRKCTTIGKIRDKAGAANYYARQEKLYQNNTIAKISEVVKKQRNRKFTTDRGPVKAEREQDLRRERRKNAVEQFKVLYAAKPELSTNLQLNLIDCRRQEQDSIDDSVV</sequence>
<organism evidence="1 2">
    <name type="scientific">Fragilariopsis cylindrus CCMP1102</name>
    <dbReference type="NCBI Taxonomy" id="635003"/>
    <lineage>
        <taxon>Eukaryota</taxon>
        <taxon>Sar</taxon>
        <taxon>Stramenopiles</taxon>
        <taxon>Ochrophyta</taxon>
        <taxon>Bacillariophyta</taxon>
        <taxon>Bacillariophyceae</taxon>
        <taxon>Bacillariophycidae</taxon>
        <taxon>Bacillariales</taxon>
        <taxon>Bacillariaceae</taxon>
        <taxon>Fragilariopsis</taxon>
    </lineage>
</organism>
<name>A0A1E7FZL6_9STRA</name>
<evidence type="ECO:0000313" key="2">
    <source>
        <dbReference type="Proteomes" id="UP000095751"/>
    </source>
</evidence>
<reference evidence="1 2" key="1">
    <citation type="submission" date="2016-09" db="EMBL/GenBank/DDBJ databases">
        <title>Extensive genetic diversity and differential bi-allelic expression allows diatom success in the polar Southern Ocean.</title>
        <authorList>
            <consortium name="DOE Joint Genome Institute"/>
            <person name="Mock T."/>
            <person name="Otillar R.P."/>
            <person name="Strauss J."/>
            <person name="Dupont C."/>
            <person name="Frickenhaus S."/>
            <person name="Maumus F."/>
            <person name="Mcmullan M."/>
            <person name="Sanges R."/>
            <person name="Schmutz J."/>
            <person name="Toseland A."/>
            <person name="Valas R."/>
            <person name="Veluchamy A."/>
            <person name="Ward B.J."/>
            <person name="Allen A."/>
            <person name="Barry K."/>
            <person name="Falciatore A."/>
            <person name="Ferrante M."/>
            <person name="Fortunato A.E."/>
            <person name="Gloeckner G."/>
            <person name="Gruber A."/>
            <person name="Hipkin R."/>
            <person name="Janech M."/>
            <person name="Kroth P."/>
            <person name="Leese F."/>
            <person name="Lindquist E."/>
            <person name="Lyon B.R."/>
            <person name="Martin J."/>
            <person name="Mayer C."/>
            <person name="Parker M."/>
            <person name="Quesneville H."/>
            <person name="Raymond J."/>
            <person name="Uhlig C."/>
            <person name="Valentin K.U."/>
            <person name="Worden A.Z."/>
            <person name="Armbrust E.V."/>
            <person name="Bowler C."/>
            <person name="Green B."/>
            <person name="Moulton V."/>
            <person name="Van Oosterhout C."/>
            <person name="Grigoriev I."/>
        </authorList>
    </citation>
    <scope>NUCLEOTIDE SEQUENCE [LARGE SCALE GENOMIC DNA]</scope>
    <source>
        <strain evidence="1 2">CCMP1102</strain>
    </source>
</reference>
<keyword evidence="2" id="KW-1185">Reference proteome</keyword>
<dbReference type="KEGG" id="fcy:FRACYDRAFT_233760"/>